<sequence length="98" mass="11329">MLKKINSCGTNWLTLMVTLIDGMEIPPKNLLPNLTPRMYLKITMKHLMFFLLPSPLAHLLHIVSFHKTEFPKKERVNYPPPLRTLSNALLEPRILLSP</sequence>
<evidence type="ECO:0000313" key="2">
    <source>
        <dbReference type="EMBL" id="PIO24633.1"/>
    </source>
</evidence>
<reference evidence="3" key="1">
    <citation type="journal article" date="2017" name="Nat. Commun.">
        <title>The North American bullfrog draft genome provides insight into hormonal regulation of long noncoding RNA.</title>
        <authorList>
            <person name="Hammond S.A."/>
            <person name="Warren R.L."/>
            <person name="Vandervalk B.P."/>
            <person name="Kucuk E."/>
            <person name="Khan H."/>
            <person name="Gibb E.A."/>
            <person name="Pandoh P."/>
            <person name="Kirk H."/>
            <person name="Zhao Y."/>
            <person name="Jones M."/>
            <person name="Mungall A.J."/>
            <person name="Coope R."/>
            <person name="Pleasance S."/>
            <person name="Moore R.A."/>
            <person name="Holt R.A."/>
            <person name="Round J.M."/>
            <person name="Ohora S."/>
            <person name="Walle B.V."/>
            <person name="Veldhoen N."/>
            <person name="Helbing C.C."/>
            <person name="Birol I."/>
        </authorList>
    </citation>
    <scope>NUCLEOTIDE SEQUENCE [LARGE SCALE GENOMIC DNA]</scope>
</reference>
<keyword evidence="1" id="KW-1133">Transmembrane helix</keyword>
<keyword evidence="1" id="KW-0472">Membrane</keyword>
<proteinExistence type="predicted"/>
<dbReference type="EMBL" id="KV951779">
    <property type="protein sequence ID" value="PIO24633.1"/>
    <property type="molecule type" value="Genomic_DNA"/>
</dbReference>
<organism evidence="2 3">
    <name type="scientific">Aquarana catesbeiana</name>
    <name type="common">American bullfrog</name>
    <name type="synonym">Rana catesbeiana</name>
    <dbReference type="NCBI Taxonomy" id="8400"/>
    <lineage>
        <taxon>Eukaryota</taxon>
        <taxon>Metazoa</taxon>
        <taxon>Chordata</taxon>
        <taxon>Craniata</taxon>
        <taxon>Vertebrata</taxon>
        <taxon>Euteleostomi</taxon>
        <taxon>Amphibia</taxon>
        <taxon>Batrachia</taxon>
        <taxon>Anura</taxon>
        <taxon>Neobatrachia</taxon>
        <taxon>Ranoidea</taxon>
        <taxon>Ranidae</taxon>
        <taxon>Aquarana</taxon>
    </lineage>
</organism>
<accession>A0A2G9RBN0</accession>
<evidence type="ECO:0000256" key="1">
    <source>
        <dbReference type="SAM" id="Phobius"/>
    </source>
</evidence>
<dbReference type="Proteomes" id="UP000228934">
    <property type="component" value="Unassembled WGS sequence"/>
</dbReference>
<keyword evidence="3" id="KW-1185">Reference proteome</keyword>
<gene>
    <name evidence="2" type="ORF">AB205_0066240</name>
</gene>
<name>A0A2G9RBN0_AQUCT</name>
<keyword evidence="1" id="KW-0812">Transmembrane</keyword>
<evidence type="ECO:0000313" key="3">
    <source>
        <dbReference type="Proteomes" id="UP000228934"/>
    </source>
</evidence>
<dbReference type="AlphaFoldDB" id="A0A2G9RBN0"/>
<feature type="transmembrane region" description="Helical" evidence="1">
    <location>
        <begin position="46"/>
        <end position="65"/>
    </location>
</feature>
<protein>
    <submittedName>
        <fullName evidence="2">Uncharacterized protein</fullName>
    </submittedName>
</protein>